<sequence length="258" mass="29193">MERLRSSVAIKHYRIYSSSDYFTTYTRFFNAALAYGRFTDDSFVPFVGIYSTPKHPMCLVFEHMDNYNLRQYLHSNEHLGRCELLLETARAVDFLHSRDVVHKNLKITNVLVDCKGHARLAGFGSASLPSAPPGMDIDRSFHGAAPELIEHQYGGMTESGATKFTDVFAFGVLAWEVFAGRVPFSDRPKVAGVVSMWKGHRPDRPHHPELSDRLWKTIEGCWKVNPAQRMTIAQVVGVLEAEVKIHQSRSLALRQDQA</sequence>
<dbReference type="PANTHER" id="PTHR44329">
    <property type="entry name" value="SERINE/THREONINE-PROTEIN KINASE TNNI3K-RELATED"/>
    <property type="match status" value="1"/>
</dbReference>
<evidence type="ECO:0000313" key="2">
    <source>
        <dbReference type="EMBL" id="KAF9778025.1"/>
    </source>
</evidence>
<dbReference type="OrthoDB" id="346907at2759"/>
<dbReference type="InterPro" id="IPR011009">
    <property type="entry name" value="Kinase-like_dom_sf"/>
</dbReference>
<dbReference type="InterPro" id="IPR000719">
    <property type="entry name" value="Prot_kinase_dom"/>
</dbReference>
<gene>
    <name evidence="2" type="ORF">BJ322DRAFT_510913</name>
</gene>
<dbReference type="PANTHER" id="PTHR44329:SF261">
    <property type="entry name" value="ZINC FINGER CONTAINING PROTEIN KINASE-RELATED"/>
    <property type="match status" value="1"/>
</dbReference>
<reference evidence="2" key="1">
    <citation type="journal article" date="2020" name="Nat. Commun.">
        <title>Large-scale genome sequencing of mycorrhizal fungi provides insights into the early evolution of symbiotic traits.</title>
        <authorList>
            <person name="Miyauchi S."/>
            <person name="Kiss E."/>
            <person name="Kuo A."/>
            <person name="Drula E."/>
            <person name="Kohler A."/>
            <person name="Sanchez-Garcia M."/>
            <person name="Morin E."/>
            <person name="Andreopoulos B."/>
            <person name="Barry K.W."/>
            <person name="Bonito G."/>
            <person name="Buee M."/>
            <person name="Carver A."/>
            <person name="Chen C."/>
            <person name="Cichocki N."/>
            <person name="Clum A."/>
            <person name="Culley D."/>
            <person name="Crous P.W."/>
            <person name="Fauchery L."/>
            <person name="Girlanda M."/>
            <person name="Hayes R.D."/>
            <person name="Keri Z."/>
            <person name="LaButti K."/>
            <person name="Lipzen A."/>
            <person name="Lombard V."/>
            <person name="Magnuson J."/>
            <person name="Maillard F."/>
            <person name="Murat C."/>
            <person name="Nolan M."/>
            <person name="Ohm R.A."/>
            <person name="Pangilinan J."/>
            <person name="Pereira M.F."/>
            <person name="Perotto S."/>
            <person name="Peter M."/>
            <person name="Pfister S."/>
            <person name="Riley R."/>
            <person name="Sitrit Y."/>
            <person name="Stielow J.B."/>
            <person name="Szollosi G."/>
            <person name="Zifcakova L."/>
            <person name="Stursova M."/>
            <person name="Spatafora J.W."/>
            <person name="Tedersoo L."/>
            <person name="Vaario L.M."/>
            <person name="Yamada A."/>
            <person name="Yan M."/>
            <person name="Wang P."/>
            <person name="Xu J."/>
            <person name="Bruns T."/>
            <person name="Baldrian P."/>
            <person name="Vilgalys R."/>
            <person name="Dunand C."/>
            <person name="Henrissat B."/>
            <person name="Grigoriev I.V."/>
            <person name="Hibbett D."/>
            <person name="Nagy L.G."/>
            <person name="Martin F.M."/>
        </authorList>
    </citation>
    <scope>NUCLEOTIDE SEQUENCE</scope>
    <source>
        <strain evidence="2">UH-Tt-Lm1</strain>
    </source>
</reference>
<dbReference type="AlphaFoldDB" id="A0A9P6H2U0"/>
<dbReference type="Gene3D" id="1.10.510.10">
    <property type="entry name" value="Transferase(Phosphotransferase) domain 1"/>
    <property type="match status" value="1"/>
</dbReference>
<feature type="domain" description="Protein kinase" evidence="1">
    <location>
        <begin position="1"/>
        <end position="243"/>
    </location>
</feature>
<keyword evidence="2" id="KW-0418">Kinase</keyword>
<protein>
    <submittedName>
        <fullName evidence="2">Kinase-like domain-containing protein</fullName>
    </submittedName>
</protein>
<evidence type="ECO:0000313" key="3">
    <source>
        <dbReference type="Proteomes" id="UP000736335"/>
    </source>
</evidence>
<dbReference type="InterPro" id="IPR051681">
    <property type="entry name" value="Ser/Thr_Kinases-Pseudokinases"/>
</dbReference>
<evidence type="ECO:0000259" key="1">
    <source>
        <dbReference type="PROSITE" id="PS50011"/>
    </source>
</evidence>
<proteinExistence type="predicted"/>
<organism evidence="2 3">
    <name type="scientific">Thelephora terrestris</name>
    <dbReference type="NCBI Taxonomy" id="56493"/>
    <lineage>
        <taxon>Eukaryota</taxon>
        <taxon>Fungi</taxon>
        <taxon>Dikarya</taxon>
        <taxon>Basidiomycota</taxon>
        <taxon>Agaricomycotina</taxon>
        <taxon>Agaricomycetes</taxon>
        <taxon>Thelephorales</taxon>
        <taxon>Thelephoraceae</taxon>
        <taxon>Thelephora</taxon>
    </lineage>
</organism>
<dbReference type="PROSITE" id="PS50011">
    <property type="entry name" value="PROTEIN_KINASE_DOM"/>
    <property type="match status" value="1"/>
</dbReference>
<dbReference type="Proteomes" id="UP000736335">
    <property type="component" value="Unassembled WGS sequence"/>
</dbReference>
<accession>A0A9P6H2U0</accession>
<dbReference type="EMBL" id="WIUZ02000025">
    <property type="protein sequence ID" value="KAF9778025.1"/>
    <property type="molecule type" value="Genomic_DNA"/>
</dbReference>
<dbReference type="SUPFAM" id="SSF56112">
    <property type="entry name" value="Protein kinase-like (PK-like)"/>
    <property type="match status" value="1"/>
</dbReference>
<dbReference type="Pfam" id="PF07714">
    <property type="entry name" value="PK_Tyr_Ser-Thr"/>
    <property type="match status" value="1"/>
</dbReference>
<dbReference type="PRINTS" id="PR00109">
    <property type="entry name" value="TYRKINASE"/>
</dbReference>
<name>A0A9P6H2U0_9AGAM</name>
<keyword evidence="3" id="KW-1185">Reference proteome</keyword>
<dbReference type="InterPro" id="IPR001245">
    <property type="entry name" value="Ser-Thr/Tyr_kinase_cat_dom"/>
</dbReference>
<dbReference type="GO" id="GO:0004674">
    <property type="term" value="F:protein serine/threonine kinase activity"/>
    <property type="evidence" value="ECO:0007669"/>
    <property type="project" value="TreeGrafter"/>
</dbReference>
<dbReference type="GO" id="GO:0005524">
    <property type="term" value="F:ATP binding"/>
    <property type="evidence" value="ECO:0007669"/>
    <property type="project" value="InterPro"/>
</dbReference>
<keyword evidence="2" id="KW-0808">Transferase</keyword>
<comment type="caution">
    <text evidence="2">The sequence shown here is derived from an EMBL/GenBank/DDBJ whole genome shotgun (WGS) entry which is preliminary data.</text>
</comment>
<reference evidence="2" key="2">
    <citation type="submission" date="2020-11" db="EMBL/GenBank/DDBJ databases">
        <authorList>
            <consortium name="DOE Joint Genome Institute"/>
            <person name="Kuo A."/>
            <person name="Miyauchi S."/>
            <person name="Kiss E."/>
            <person name="Drula E."/>
            <person name="Kohler A."/>
            <person name="Sanchez-Garcia M."/>
            <person name="Andreopoulos B."/>
            <person name="Barry K.W."/>
            <person name="Bonito G."/>
            <person name="Buee M."/>
            <person name="Carver A."/>
            <person name="Chen C."/>
            <person name="Cichocki N."/>
            <person name="Clum A."/>
            <person name="Culley D."/>
            <person name="Crous P.W."/>
            <person name="Fauchery L."/>
            <person name="Girlanda M."/>
            <person name="Hayes R."/>
            <person name="Keri Z."/>
            <person name="Labutti K."/>
            <person name="Lipzen A."/>
            <person name="Lombard V."/>
            <person name="Magnuson J."/>
            <person name="Maillard F."/>
            <person name="Morin E."/>
            <person name="Murat C."/>
            <person name="Nolan M."/>
            <person name="Ohm R."/>
            <person name="Pangilinan J."/>
            <person name="Pereira M."/>
            <person name="Perotto S."/>
            <person name="Peter M."/>
            <person name="Riley R."/>
            <person name="Sitrit Y."/>
            <person name="Stielow B."/>
            <person name="Szollosi G."/>
            <person name="Zifcakova L."/>
            <person name="Stursova M."/>
            <person name="Spatafora J.W."/>
            <person name="Tedersoo L."/>
            <person name="Vaario L.-M."/>
            <person name="Yamada A."/>
            <person name="Yan M."/>
            <person name="Wang P."/>
            <person name="Xu J."/>
            <person name="Bruns T."/>
            <person name="Baldrian P."/>
            <person name="Vilgalys R."/>
            <person name="Henrissat B."/>
            <person name="Grigoriev I.V."/>
            <person name="Hibbett D."/>
            <person name="Nagy L.G."/>
            <person name="Martin F.M."/>
        </authorList>
    </citation>
    <scope>NUCLEOTIDE SEQUENCE</scope>
    <source>
        <strain evidence="2">UH-Tt-Lm1</strain>
    </source>
</reference>